<feature type="domain" description="SHSP" evidence="5">
    <location>
        <begin position="66"/>
        <end position="166"/>
    </location>
</feature>
<dbReference type="CDD" id="cd06526">
    <property type="entry name" value="metazoan_ACD"/>
    <property type="match status" value="2"/>
</dbReference>
<evidence type="ECO:0000256" key="3">
    <source>
        <dbReference type="RuleBase" id="RU003616"/>
    </source>
</evidence>
<dbReference type="GO" id="GO:0042026">
    <property type="term" value="P:protein refolding"/>
    <property type="evidence" value="ECO:0007669"/>
    <property type="project" value="TreeGrafter"/>
</dbReference>
<evidence type="ECO:0000256" key="4">
    <source>
        <dbReference type="SAM" id="MobiDB-lite"/>
    </source>
</evidence>
<comment type="caution">
    <text evidence="6">The sequence shown here is derived from an EMBL/GenBank/DDBJ whole genome shotgun (WGS) entry which is preliminary data.</text>
</comment>
<organism evidence="6 7">
    <name type="scientific">Meganyctiphanes norvegica</name>
    <name type="common">Northern krill</name>
    <name type="synonym">Thysanopoda norvegica</name>
    <dbReference type="NCBI Taxonomy" id="48144"/>
    <lineage>
        <taxon>Eukaryota</taxon>
        <taxon>Metazoa</taxon>
        <taxon>Ecdysozoa</taxon>
        <taxon>Arthropoda</taxon>
        <taxon>Crustacea</taxon>
        <taxon>Multicrustacea</taxon>
        <taxon>Malacostraca</taxon>
        <taxon>Eumalacostraca</taxon>
        <taxon>Eucarida</taxon>
        <taxon>Euphausiacea</taxon>
        <taxon>Euphausiidae</taxon>
        <taxon>Meganyctiphanes</taxon>
    </lineage>
</organism>
<dbReference type="Pfam" id="PF00011">
    <property type="entry name" value="HSP20"/>
    <property type="match status" value="2"/>
</dbReference>
<accession>A0AAV2QU42</accession>
<dbReference type="Proteomes" id="UP001497623">
    <property type="component" value="Unassembled WGS sequence"/>
</dbReference>
<dbReference type="InterPro" id="IPR008978">
    <property type="entry name" value="HSP20-like_chaperone"/>
</dbReference>
<dbReference type="PANTHER" id="PTHR45640:SF13">
    <property type="entry name" value="HEAT SHOCK PROTEIN 22-RELATED"/>
    <property type="match status" value="1"/>
</dbReference>
<dbReference type="GO" id="GO:0009408">
    <property type="term" value="P:response to heat"/>
    <property type="evidence" value="ECO:0007669"/>
    <property type="project" value="TreeGrafter"/>
</dbReference>
<dbReference type="EMBL" id="CAXKWB010010097">
    <property type="protein sequence ID" value="CAL4096772.1"/>
    <property type="molecule type" value="Genomic_DNA"/>
</dbReference>
<feature type="region of interest" description="Disordered" evidence="4">
    <location>
        <begin position="268"/>
        <end position="294"/>
    </location>
</feature>
<evidence type="ECO:0000259" key="5">
    <source>
        <dbReference type="PROSITE" id="PS01031"/>
    </source>
</evidence>
<proteinExistence type="inferred from homology"/>
<evidence type="ECO:0000256" key="1">
    <source>
        <dbReference type="ARBA" id="ARBA00023016"/>
    </source>
</evidence>
<keyword evidence="1" id="KW-0346">Stress response</keyword>
<dbReference type="GO" id="GO:0005634">
    <property type="term" value="C:nucleus"/>
    <property type="evidence" value="ECO:0007669"/>
    <property type="project" value="TreeGrafter"/>
</dbReference>
<evidence type="ECO:0000313" key="6">
    <source>
        <dbReference type="EMBL" id="CAL4096772.1"/>
    </source>
</evidence>
<dbReference type="InterPro" id="IPR001436">
    <property type="entry name" value="Alpha-crystallin/sHSP_animal"/>
</dbReference>
<evidence type="ECO:0000256" key="2">
    <source>
        <dbReference type="PROSITE-ProRule" id="PRU00285"/>
    </source>
</evidence>
<dbReference type="SUPFAM" id="SSF49764">
    <property type="entry name" value="HSP20-like chaperones"/>
    <property type="match status" value="2"/>
</dbReference>
<dbReference type="GO" id="GO:0005737">
    <property type="term" value="C:cytoplasm"/>
    <property type="evidence" value="ECO:0007669"/>
    <property type="project" value="TreeGrafter"/>
</dbReference>
<gene>
    <name evidence="6" type="ORF">MNOR_LOCUS15828</name>
</gene>
<dbReference type="PROSITE" id="PS01031">
    <property type="entry name" value="SHSP"/>
    <property type="match status" value="2"/>
</dbReference>
<name>A0AAV2QU42_MEGNR</name>
<feature type="domain" description="SHSP" evidence="5">
    <location>
        <begin position="299"/>
        <end position="382"/>
    </location>
</feature>
<dbReference type="PANTHER" id="PTHR45640">
    <property type="entry name" value="HEAT SHOCK PROTEIN HSP-12.2-RELATED"/>
    <property type="match status" value="1"/>
</dbReference>
<sequence length="382" mass="41666">MSLKIDMALDAGDEGMALPITPRGMFAQDPFFSSFKPTYDSAIGDVLNRWSDRVPLTDRLASYRRQRSMAPEPEVISKVSQADDKYTIVLDMNEFVSGEMTVRTVDRAALVEAKNGPKSYKRSFPLPNDTDWDKVATNLSDDGIMTITAPRKSGSRKSSVVGIQPTGEVVEEAVQARNVQQQESGPRKQSRSIPMFVEGIDGPSAEEMLSTAMEGLGAPFLPSRGSSRIATSSYFDRTLPISRKGRFFQDKSFERLWKDFDTALDEHMDKDKKTSSSTDEGSKSSSGDKTDSYKNLRQHVVQDDSQAATITSGEEGYRIVVDVADFADGNLTVKGVQGAVIVKGSKGGLSFKRTFTLPGLTKPEEVVASLSADGVLSITAPK</sequence>
<reference evidence="6 7" key="1">
    <citation type="submission" date="2024-05" db="EMBL/GenBank/DDBJ databases">
        <authorList>
            <person name="Wallberg A."/>
        </authorList>
    </citation>
    <scope>NUCLEOTIDE SEQUENCE [LARGE SCALE GENOMIC DNA]</scope>
</reference>
<comment type="similarity">
    <text evidence="2 3">Belongs to the small heat shock protein (HSP20) family.</text>
</comment>
<evidence type="ECO:0000313" key="7">
    <source>
        <dbReference type="Proteomes" id="UP001497623"/>
    </source>
</evidence>
<protein>
    <recommendedName>
        <fullName evidence="5">SHSP domain-containing protein</fullName>
    </recommendedName>
</protein>
<keyword evidence="7" id="KW-1185">Reference proteome</keyword>
<dbReference type="Gene3D" id="2.60.40.790">
    <property type="match status" value="2"/>
</dbReference>
<dbReference type="InterPro" id="IPR002068">
    <property type="entry name" value="A-crystallin/Hsp20_dom"/>
</dbReference>
<dbReference type="GO" id="GO:0051082">
    <property type="term" value="F:unfolded protein binding"/>
    <property type="evidence" value="ECO:0007669"/>
    <property type="project" value="TreeGrafter"/>
</dbReference>
<dbReference type="AlphaFoldDB" id="A0AAV2QU42"/>